<dbReference type="AlphaFoldDB" id="A0A835VKA1"/>
<dbReference type="PANTHER" id="PTHR21292">
    <property type="entry name" value="EXOCYST COMPLEX COMPONENT SEC6-RELATED"/>
    <property type="match status" value="1"/>
</dbReference>
<name>A0A835VKA1_VANPL</name>
<keyword evidence="2" id="KW-0813">Transport</keyword>
<evidence type="ECO:0000313" key="4">
    <source>
        <dbReference type="EMBL" id="KAG0502027.1"/>
    </source>
</evidence>
<dbReference type="OrthoDB" id="190098at2759"/>
<evidence type="ECO:0000256" key="3">
    <source>
        <dbReference type="ARBA" id="ARBA00022483"/>
    </source>
</evidence>
<keyword evidence="3" id="KW-0268">Exocytosis</keyword>
<dbReference type="EMBL" id="JADCNM010000001">
    <property type="protein sequence ID" value="KAG0502027.1"/>
    <property type="molecule type" value="Genomic_DNA"/>
</dbReference>
<accession>A0A835VKA1</accession>
<dbReference type="InterPro" id="IPR042532">
    <property type="entry name" value="EXOC3/Sec6_C"/>
</dbReference>
<protein>
    <recommendedName>
        <fullName evidence="6">Exocyst complex component Sec6</fullName>
    </recommendedName>
</protein>
<gene>
    <name evidence="4" type="ORF">HPP92_002099</name>
</gene>
<dbReference type="GO" id="GO:0006887">
    <property type="term" value="P:exocytosis"/>
    <property type="evidence" value="ECO:0007669"/>
    <property type="project" value="UniProtKB-KW"/>
</dbReference>
<reference evidence="4 5" key="1">
    <citation type="journal article" date="2020" name="Nat. Food">
        <title>A phased Vanilla planifolia genome enables genetic improvement of flavour and production.</title>
        <authorList>
            <person name="Hasing T."/>
            <person name="Tang H."/>
            <person name="Brym M."/>
            <person name="Khazi F."/>
            <person name="Huang T."/>
            <person name="Chambers A.H."/>
        </authorList>
    </citation>
    <scope>NUCLEOTIDE SEQUENCE [LARGE SCALE GENOMIC DNA]</scope>
    <source>
        <tissue evidence="4">Leaf</tissue>
    </source>
</reference>
<dbReference type="PANTHER" id="PTHR21292:SF1">
    <property type="entry name" value="EXOCYST COMPLEX COMPONENT 3"/>
    <property type="match status" value="1"/>
</dbReference>
<dbReference type="GO" id="GO:0000149">
    <property type="term" value="F:SNARE binding"/>
    <property type="evidence" value="ECO:0007669"/>
    <property type="project" value="TreeGrafter"/>
</dbReference>
<dbReference type="GO" id="GO:0051601">
    <property type="term" value="P:exocyst localization"/>
    <property type="evidence" value="ECO:0007669"/>
    <property type="project" value="TreeGrafter"/>
</dbReference>
<sequence length="132" mass="14977">MKLDEEVLMDFFREYISVMKVEARVKILGDLRELVSAESLDSFTLIYTNILEHQPDCPPEVVERLVALREGIPRKDAKEVVQECKEIYENSLIDGNPAKAGFVFGRVKCLVQPKGLWRLACSVKSSYAIATK</sequence>
<evidence type="ECO:0000256" key="2">
    <source>
        <dbReference type="ARBA" id="ARBA00022448"/>
    </source>
</evidence>
<dbReference type="Proteomes" id="UP000639772">
    <property type="component" value="Chromosome 1"/>
</dbReference>
<organism evidence="4 5">
    <name type="scientific">Vanilla planifolia</name>
    <name type="common">Vanilla</name>
    <dbReference type="NCBI Taxonomy" id="51239"/>
    <lineage>
        <taxon>Eukaryota</taxon>
        <taxon>Viridiplantae</taxon>
        <taxon>Streptophyta</taxon>
        <taxon>Embryophyta</taxon>
        <taxon>Tracheophyta</taxon>
        <taxon>Spermatophyta</taxon>
        <taxon>Magnoliopsida</taxon>
        <taxon>Liliopsida</taxon>
        <taxon>Asparagales</taxon>
        <taxon>Orchidaceae</taxon>
        <taxon>Vanilloideae</taxon>
        <taxon>Vanilleae</taxon>
        <taxon>Vanilla</taxon>
    </lineage>
</organism>
<proteinExistence type="inferred from homology"/>
<dbReference type="Gene3D" id="1.10.357.70">
    <property type="entry name" value="Exocyst complex component Sec6, C-terminal domain"/>
    <property type="match status" value="1"/>
</dbReference>
<dbReference type="GO" id="GO:0000145">
    <property type="term" value="C:exocyst"/>
    <property type="evidence" value="ECO:0007669"/>
    <property type="project" value="InterPro"/>
</dbReference>
<comment type="caution">
    <text evidence="4">The sequence shown here is derived from an EMBL/GenBank/DDBJ whole genome shotgun (WGS) entry which is preliminary data.</text>
</comment>
<evidence type="ECO:0000256" key="1">
    <source>
        <dbReference type="ARBA" id="ARBA00009447"/>
    </source>
</evidence>
<comment type="similarity">
    <text evidence="1">Belongs to the SEC6 family.</text>
</comment>
<dbReference type="InterPro" id="IPR010326">
    <property type="entry name" value="EXOC3/Sec6"/>
</dbReference>
<dbReference type="Pfam" id="PF06046">
    <property type="entry name" value="Sec6"/>
    <property type="match status" value="1"/>
</dbReference>
<evidence type="ECO:0000313" key="5">
    <source>
        <dbReference type="Proteomes" id="UP000639772"/>
    </source>
</evidence>
<evidence type="ECO:0008006" key="6">
    <source>
        <dbReference type="Google" id="ProtNLM"/>
    </source>
</evidence>